<dbReference type="AlphaFoldDB" id="A0A0T5VH43"/>
<evidence type="ECO:0000313" key="3">
    <source>
        <dbReference type="Proteomes" id="UP000051950"/>
    </source>
</evidence>
<dbReference type="RefSeq" id="WP_057935152.1">
    <property type="nucleotide sequence ID" value="NZ_LMZQ01000055.1"/>
</dbReference>
<dbReference type="OrthoDB" id="955690at2"/>
<dbReference type="STRING" id="687842.ASU31_25985"/>
<comment type="caution">
    <text evidence="2">The sequence shown here is derived from an EMBL/GenBank/DDBJ whole genome shotgun (WGS) entry which is preliminary data.</text>
</comment>
<keyword evidence="1" id="KW-0812">Transmembrane</keyword>
<keyword evidence="3" id="KW-1185">Reference proteome</keyword>
<evidence type="ECO:0000256" key="1">
    <source>
        <dbReference type="SAM" id="Phobius"/>
    </source>
</evidence>
<keyword evidence="1" id="KW-1133">Transmembrane helix</keyword>
<dbReference type="EMBL" id="LMZQ01000055">
    <property type="protein sequence ID" value="KRT13180.1"/>
    <property type="molecule type" value="Genomic_DNA"/>
</dbReference>
<reference evidence="2 3" key="1">
    <citation type="submission" date="2015-11" db="EMBL/GenBank/DDBJ databases">
        <title>Sequence of Pedobacter ginsenosidimutans.</title>
        <authorList>
            <person name="Carson E."/>
            <person name="Keyser V."/>
            <person name="Newman J."/>
            <person name="Miller J."/>
        </authorList>
    </citation>
    <scope>NUCLEOTIDE SEQUENCE [LARGE SCALE GENOMIC DNA]</scope>
    <source>
        <strain evidence="2 3">KACC 14530</strain>
    </source>
</reference>
<proteinExistence type="predicted"/>
<evidence type="ECO:0000313" key="2">
    <source>
        <dbReference type="EMBL" id="KRT13180.1"/>
    </source>
</evidence>
<dbReference type="Proteomes" id="UP000051950">
    <property type="component" value="Unassembled WGS sequence"/>
</dbReference>
<accession>A0A0T5VH43</accession>
<feature type="transmembrane region" description="Helical" evidence="1">
    <location>
        <begin position="142"/>
        <end position="160"/>
    </location>
</feature>
<name>A0A0T5VH43_9SPHI</name>
<gene>
    <name evidence="2" type="ORF">ASU31_25985</name>
</gene>
<sequence length="164" mass="19110">MEQILNWRKGLFDSNYQVFNNGLLKFSLNFSSWKNSAIATTQAGIYLLKSEGFSKPETKLLNNQNEVLAIITYDWLRFKAKIVFASGDTFDWSFQNSWLSRWSLNDHQDKQILFNASSGNGMLHSNVDDDKLILCGLFIREYYSRLLVGFIIVIFFLFSFKNIF</sequence>
<organism evidence="2 3">
    <name type="scientific">Pedobacter ginsenosidimutans</name>
    <dbReference type="NCBI Taxonomy" id="687842"/>
    <lineage>
        <taxon>Bacteria</taxon>
        <taxon>Pseudomonadati</taxon>
        <taxon>Bacteroidota</taxon>
        <taxon>Sphingobacteriia</taxon>
        <taxon>Sphingobacteriales</taxon>
        <taxon>Sphingobacteriaceae</taxon>
        <taxon>Pedobacter</taxon>
    </lineage>
</organism>
<keyword evidence="1" id="KW-0472">Membrane</keyword>
<protein>
    <submittedName>
        <fullName evidence="2">Uncharacterized protein</fullName>
    </submittedName>
</protein>